<dbReference type="EMBL" id="FNGY01000016">
    <property type="protein sequence ID" value="SDO55355.1"/>
    <property type="molecule type" value="Genomic_DNA"/>
</dbReference>
<evidence type="ECO:0000313" key="3">
    <source>
        <dbReference type="Proteomes" id="UP000183200"/>
    </source>
</evidence>
<evidence type="ECO:0000313" key="2">
    <source>
        <dbReference type="EMBL" id="SDO55355.1"/>
    </source>
</evidence>
<name>A0A1H0KHI4_9SPHI</name>
<keyword evidence="1" id="KW-1133">Transmembrane helix</keyword>
<organism evidence="2 3">
    <name type="scientific">Pedobacter steynii</name>
    <dbReference type="NCBI Taxonomy" id="430522"/>
    <lineage>
        <taxon>Bacteria</taxon>
        <taxon>Pseudomonadati</taxon>
        <taxon>Bacteroidota</taxon>
        <taxon>Sphingobacteriia</taxon>
        <taxon>Sphingobacteriales</taxon>
        <taxon>Sphingobacteriaceae</taxon>
        <taxon>Pedobacter</taxon>
    </lineage>
</organism>
<accession>A0A1H0KHI4</accession>
<feature type="transmembrane region" description="Helical" evidence="1">
    <location>
        <begin position="12"/>
        <end position="32"/>
    </location>
</feature>
<keyword evidence="3" id="KW-1185">Reference proteome</keyword>
<protein>
    <submittedName>
        <fullName evidence="2">Uncharacterized protein</fullName>
    </submittedName>
</protein>
<gene>
    <name evidence="2" type="ORF">SAMN05421820_11656</name>
</gene>
<keyword evidence="1" id="KW-0472">Membrane</keyword>
<proteinExistence type="predicted"/>
<reference evidence="3" key="1">
    <citation type="submission" date="2016-10" db="EMBL/GenBank/DDBJ databases">
        <authorList>
            <person name="Varghese N."/>
            <person name="Submissions S."/>
        </authorList>
    </citation>
    <scope>NUCLEOTIDE SEQUENCE [LARGE SCALE GENOMIC DNA]</scope>
    <source>
        <strain evidence="3">DSM 19110</strain>
    </source>
</reference>
<dbReference type="Proteomes" id="UP000183200">
    <property type="component" value="Unassembled WGS sequence"/>
</dbReference>
<evidence type="ECO:0000256" key="1">
    <source>
        <dbReference type="SAM" id="Phobius"/>
    </source>
</evidence>
<sequence>MPVLMTSQLTNLSVGCNLVLVAGLCLAHRLVFLPVKTVNYYSYLSASMVLVTAAL</sequence>
<dbReference type="AlphaFoldDB" id="A0A1H0KHI4"/>
<keyword evidence="1" id="KW-0812">Transmembrane</keyword>